<evidence type="ECO:0000256" key="1">
    <source>
        <dbReference type="ARBA" id="ARBA00004141"/>
    </source>
</evidence>
<name>A0ABN9SGB4_9DINO</name>
<dbReference type="InterPro" id="IPR004853">
    <property type="entry name" value="Sugar_P_trans_dom"/>
</dbReference>
<reference evidence="8" key="1">
    <citation type="submission" date="2023-10" db="EMBL/GenBank/DDBJ databases">
        <authorList>
            <person name="Chen Y."/>
            <person name="Shah S."/>
            <person name="Dougan E. K."/>
            <person name="Thang M."/>
            <person name="Chan C."/>
        </authorList>
    </citation>
    <scope>NUCLEOTIDE SEQUENCE [LARGE SCALE GENOMIC DNA]</scope>
</reference>
<sequence length="342" mass="36596">MHQRPKPSLKGRGKTRRGSRGSWCPLVGPPHERDTEMLLLWFAGHAVASSTLTLLNKQIAVTTDFPWVVILLQCIGSVFFAALLDVPLGTIRRVERAHLPGALLISLLFTTCLVSSISGLNRVHVPMAVVGRNLTPFITAVLELTFMQTPLSSRTLLSLVVGLLGAGVYLAGDANSSIVGSLFVLLNACCISVTSTVEKFVSSQKQQSPLGLCLLRNALAVPFIGLILLGDLENSSKSLQAMLDAGPRLWLQMLLTSAFGALTGLCLFQLQSMVTATTVQVAALCYKLISVLLSLLLFPASLRDVGWLAALGYGLSTLSAAIYSFKPKNSAKPPTSPLEKKD</sequence>
<accession>A0ABN9SGB4</accession>
<keyword evidence="9" id="KW-1185">Reference proteome</keyword>
<comment type="subcellular location">
    <subcellularLocation>
        <location evidence="1">Membrane</location>
        <topology evidence="1">Multi-pass membrane protein</topology>
    </subcellularLocation>
</comment>
<keyword evidence="4 6" id="KW-0472">Membrane</keyword>
<dbReference type="Proteomes" id="UP001189429">
    <property type="component" value="Unassembled WGS sequence"/>
</dbReference>
<evidence type="ECO:0000313" key="9">
    <source>
        <dbReference type="Proteomes" id="UP001189429"/>
    </source>
</evidence>
<proteinExistence type="predicted"/>
<protein>
    <recommendedName>
        <fullName evidence="7">Sugar phosphate transporter domain-containing protein</fullName>
    </recommendedName>
</protein>
<evidence type="ECO:0000313" key="8">
    <source>
        <dbReference type="EMBL" id="CAK0830909.1"/>
    </source>
</evidence>
<feature type="transmembrane region" description="Helical" evidence="6">
    <location>
        <begin position="280"/>
        <end position="299"/>
    </location>
</feature>
<feature type="region of interest" description="Disordered" evidence="5">
    <location>
        <begin position="1"/>
        <end position="25"/>
    </location>
</feature>
<organism evidence="8 9">
    <name type="scientific">Prorocentrum cordatum</name>
    <dbReference type="NCBI Taxonomy" id="2364126"/>
    <lineage>
        <taxon>Eukaryota</taxon>
        <taxon>Sar</taxon>
        <taxon>Alveolata</taxon>
        <taxon>Dinophyceae</taxon>
        <taxon>Prorocentrales</taxon>
        <taxon>Prorocentraceae</taxon>
        <taxon>Prorocentrum</taxon>
    </lineage>
</organism>
<feature type="transmembrane region" description="Helical" evidence="6">
    <location>
        <begin position="67"/>
        <end position="86"/>
    </location>
</feature>
<evidence type="ECO:0000259" key="7">
    <source>
        <dbReference type="Pfam" id="PF03151"/>
    </source>
</evidence>
<evidence type="ECO:0000256" key="6">
    <source>
        <dbReference type="SAM" id="Phobius"/>
    </source>
</evidence>
<keyword evidence="3 6" id="KW-1133">Transmembrane helix</keyword>
<comment type="caution">
    <text evidence="8">The sequence shown here is derived from an EMBL/GenBank/DDBJ whole genome shotgun (WGS) entry which is preliminary data.</text>
</comment>
<dbReference type="EMBL" id="CAUYUJ010011068">
    <property type="protein sequence ID" value="CAK0830909.1"/>
    <property type="molecule type" value="Genomic_DNA"/>
</dbReference>
<feature type="transmembrane region" description="Helical" evidence="6">
    <location>
        <begin position="156"/>
        <end position="172"/>
    </location>
</feature>
<dbReference type="Pfam" id="PF03151">
    <property type="entry name" value="TPT"/>
    <property type="match status" value="1"/>
</dbReference>
<gene>
    <name evidence="8" type="ORF">PCOR1329_LOCUS29390</name>
</gene>
<feature type="transmembrane region" description="Helical" evidence="6">
    <location>
        <begin position="209"/>
        <end position="229"/>
    </location>
</feature>
<feature type="transmembrane region" description="Helical" evidence="6">
    <location>
        <begin position="305"/>
        <end position="325"/>
    </location>
</feature>
<evidence type="ECO:0000256" key="3">
    <source>
        <dbReference type="ARBA" id="ARBA00022989"/>
    </source>
</evidence>
<evidence type="ECO:0000256" key="4">
    <source>
        <dbReference type="ARBA" id="ARBA00023136"/>
    </source>
</evidence>
<feature type="domain" description="Sugar phosphate transporter" evidence="7">
    <location>
        <begin position="37"/>
        <end position="324"/>
    </location>
</feature>
<dbReference type="PANTHER" id="PTHR11132">
    <property type="entry name" value="SOLUTE CARRIER FAMILY 35"/>
    <property type="match status" value="1"/>
</dbReference>
<evidence type="ECO:0000256" key="2">
    <source>
        <dbReference type="ARBA" id="ARBA00022692"/>
    </source>
</evidence>
<evidence type="ECO:0000256" key="5">
    <source>
        <dbReference type="SAM" id="MobiDB-lite"/>
    </source>
</evidence>
<feature type="transmembrane region" description="Helical" evidence="6">
    <location>
        <begin position="249"/>
        <end position="268"/>
    </location>
</feature>
<feature type="transmembrane region" description="Helical" evidence="6">
    <location>
        <begin position="98"/>
        <end position="117"/>
    </location>
</feature>
<feature type="compositionally biased region" description="Basic residues" evidence="5">
    <location>
        <begin position="1"/>
        <end position="19"/>
    </location>
</feature>
<feature type="transmembrane region" description="Helical" evidence="6">
    <location>
        <begin position="178"/>
        <end position="197"/>
    </location>
</feature>
<dbReference type="InterPro" id="IPR050186">
    <property type="entry name" value="TPT_transporter"/>
</dbReference>
<feature type="transmembrane region" description="Helical" evidence="6">
    <location>
        <begin position="123"/>
        <end position="144"/>
    </location>
</feature>
<keyword evidence="2 6" id="KW-0812">Transmembrane</keyword>